<organism evidence="2 3">
    <name type="scientific">Cucumis melo var. makuwa</name>
    <name type="common">Oriental melon</name>
    <dbReference type="NCBI Taxonomy" id="1194695"/>
    <lineage>
        <taxon>Eukaryota</taxon>
        <taxon>Viridiplantae</taxon>
        <taxon>Streptophyta</taxon>
        <taxon>Embryophyta</taxon>
        <taxon>Tracheophyta</taxon>
        <taxon>Spermatophyta</taxon>
        <taxon>Magnoliopsida</taxon>
        <taxon>eudicotyledons</taxon>
        <taxon>Gunneridae</taxon>
        <taxon>Pentapetalae</taxon>
        <taxon>rosids</taxon>
        <taxon>fabids</taxon>
        <taxon>Cucurbitales</taxon>
        <taxon>Cucurbitaceae</taxon>
        <taxon>Benincaseae</taxon>
        <taxon>Cucumis</taxon>
    </lineage>
</organism>
<gene>
    <name evidence="2" type="ORF">E5676_scaffold443G00320</name>
</gene>
<dbReference type="Proteomes" id="UP000321947">
    <property type="component" value="Unassembled WGS sequence"/>
</dbReference>
<reference evidence="2 3" key="1">
    <citation type="submission" date="2019-08" db="EMBL/GenBank/DDBJ databases">
        <title>Draft genome sequences of two oriental melons (Cucumis melo L. var makuwa).</title>
        <authorList>
            <person name="Kwon S.-Y."/>
        </authorList>
    </citation>
    <scope>NUCLEOTIDE SEQUENCE [LARGE SCALE GENOMIC DNA]</scope>
    <source>
        <strain evidence="3">cv. Chang Bougi</strain>
        <tissue evidence="2">Leaf</tissue>
    </source>
</reference>
<proteinExistence type="predicted"/>
<dbReference type="EMBL" id="SSTD01006964">
    <property type="protein sequence ID" value="TYK19399.1"/>
    <property type="molecule type" value="Genomic_DNA"/>
</dbReference>
<comment type="caution">
    <text evidence="2">The sequence shown here is derived from an EMBL/GenBank/DDBJ whole genome shotgun (WGS) entry which is preliminary data.</text>
</comment>
<dbReference type="AlphaFoldDB" id="A0A5D3D759"/>
<accession>A0A5D3D759</accession>
<feature type="region of interest" description="Disordered" evidence="1">
    <location>
        <begin position="78"/>
        <end position="103"/>
    </location>
</feature>
<evidence type="ECO:0000313" key="2">
    <source>
        <dbReference type="EMBL" id="TYK19399.1"/>
    </source>
</evidence>
<sequence>MEKGLLVQPPTATATRPPSPLSSSPSPAASNIVVDCLKFVSSWSLRGRRGRKRTPPPLPLSTATTIYVIARDQLNMKRSKIETHSDHKRPLKKNGGFREGIYM</sequence>
<name>A0A5D3D759_CUCMM</name>
<protein>
    <submittedName>
        <fullName evidence="2">TPRXL protein</fullName>
    </submittedName>
</protein>
<feature type="compositionally biased region" description="Low complexity" evidence="1">
    <location>
        <begin position="9"/>
        <end position="29"/>
    </location>
</feature>
<evidence type="ECO:0000313" key="3">
    <source>
        <dbReference type="Proteomes" id="UP000321947"/>
    </source>
</evidence>
<evidence type="ECO:0000256" key="1">
    <source>
        <dbReference type="SAM" id="MobiDB-lite"/>
    </source>
</evidence>
<feature type="region of interest" description="Disordered" evidence="1">
    <location>
        <begin position="1"/>
        <end position="29"/>
    </location>
</feature>